<keyword evidence="4" id="KW-1185">Reference proteome</keyword>
<name>A0A1L0AZF5_9ASCO</name>
<dbReference type="EMBL" id="FQNF01000003">
    <property type="protein sequence ID" value="SGZ38075.1"/>
    <property type="molecule type" value="Genomic_DNA"/>
</dbReference>
<organism evidence="3 4">
    <name type="scientific">Hanseniaspora guilliermondii</name>
    <dbReference type="NCBI Taxonomy" id="56406"/>
    <lineage>
        <taxon>Eukaryota</taxon>
        <taxon>Fungi</taxon>
        <taxon>Dikarya</taxon>
        <taxon>Ascomycota</taxon>
        <taxon>Saccharomycotina</taxon>
        <taxon>Saccharomycetes</taxon>
        <taxon>Saccharomycodales</taxon>
        <taxon>Saccharomycodaceae</taxon>
        <taxon>Hanseniaspora</taxon>
    </lineage>
</organism>
<evidence type="ECO:0000313" key="4">
    <source>
        <dbReference type="Proteomes" id="UP000183365"/>
    </source>
</evidence>
<feature type="transmembrane region" description="Helical" evidence="2">
    <location>
        <begin position="221"/>
        <end position="249"/>
    </location>
</feature>
<gene>
    <name evidence="3" type="ORF">HGUI_00275</name>
</gene>
<dbReference type="VEuPathDB" id="FungiDB:HGUI_00275"/>
<feature type="region of interest" description="Disordered" evidence="1">
    <location>
        <begin position="89"/>
        <end position="115"/>
    </location>
</feature>
<keyword evidence="2" id="KW-1133">Transmembrane helix</keyword>
<evidence type="ECO:0000256" key="1">
    <source>
        <dbReference type="SAM" id="MobiDB-lite"/>
    </source>
</evidence>
<evidence type="ECO:0000313" key="3">
    <source>
        <dbReference type="EMBL" id="SGZ38075.1"/>
    </source>
</evidence>
<keyword evidence="2" id="KW-0472">Membrane</keyword>
<feature type="compositionally biased region" description="Acidic residues" evidence="1">
    <location>
        <begin position="89"/>
        <end position="112"/>
    </location>
</feature>
<evidence type="ECO:0000256" key="2">
    <source>
        <dbReference type="SAM" id="Phobius"/>
    </source>
</evidence>
<dbReference type="AlphaFoldDB" id="A0A1L0AZF5"/>
<dbReference type="Proteomes" id="UP000183365">
    <property type="component" value="Unassembled WGS sequence"/>
</dbReference>
<keyword evidence="2" id="KW-0812">Transmembrane</keyword>
<feature type="transmembrane region" description="Helical" evidence="2">
    <location>
        <begin position="180"/>
        <end position="200"/>
    </location>
</feature>
<protein>
    <submittedName>
        <fullName evidence="3">Uncharacterized protein</fullName>
    </submittedName>
</protein>
<dbReference type="OrthoDB" id="3973240at2759"/>
<sequence>MKQVVIIKEETNDMSNEYFQLLKGLKKTEILDVINSLQTKVTLSDDYKAPNSHAKKEALIEAALSLIEENQSNADWKAIVKEIPHLSELEEAESEEKAESEENSEEKSEDEEGCKCGNDAEKCECEDCGCDGCDKNVECEDSCCFSYEPTIKERIQWKIYDLRWFFLLQNESFKAFCTSAAGLFKISTLIELVVLFSYVFNNTDSLVYCPKITQHISNIHALFVLKALEILVGYVSIFVAVPLIISYYFNFLPEPEEDEEDLYDSDDEYDDYVAPSDDEDVHEIEEEDVSQEGEDLNKALVEDNEYNYEDLDDEHLGDSDAEDDYDYEDYPNLTLVDEPEKDQYDPFTYSLAKVGVAYICLRYGLNLCEFNNLVILSKLCEVVIGFGIVGALIGLYN</sequence>
<proteinExistence type="predicted"/>
<accession>A0A1L0AZF5</accession>
<feature type="transmembrane region" description="Helical" evidence="2">
    <location>
        <begin position="373"/>
        <end position="396"/>
    </location>
</feature>
<reference evidence="4" key="1">
    <citation type="submission" date="2016-11" db="EMBL/GenBank/DDBJ databases">
        <authorList>
            <person name="Guldener U."/>
        </authorList>
    </citation>
    <scope>NUCLEOTIDE SEQUENCE [LARGE SCALE GENOMIC DNA]</scope>
</reference>